<dbReference type="Pfam" id="PF14390">
    <property type="entry name" value="DUF4420"/>
    <property type="match status" value="1"/>
</dbReference>
<dbReference type="OrthoDB" id="2808696at2"/>
<proteinExistence type="predicted"/>
<dbReference type="HOGENOM" id="CLU_073570_0_0_10"/>
<organism evidence="1 2">
    <name type="scientific">Owenweeksia hongkongensis (strain DSM 17368 / CIP 108786 / JCM 12287 / NRRL B-23963 / UST20020801)</name>
    <dbReference type="NCBI Taxonomy" id="926562"/>
    <lineage>
        <taxon>Bacteria</taxon>
        <taxon>Pseudomonadati</taxon>
        <taxon>Bacteroidota</taxon>
        <taxon>Flavobacteriia</taxon>
        <taxon>Flavobacteriales</taxon>
        <taxon>Owenweeksiaceae</taxon>
        <taxon>Owenweeksia</taxon>
    </lineage>
</organism>
<evidence type="ECO:0000313" key="2">
    <source>
        <dbReference type="Proteomes" id="UP000005631"/>
    </source>
</evidence>
<accession>G8R872</accession>
<dbReference type="AlphaFoldDB" id="G8R872"/>
<dbReference type="EMBL" id="CP003156">
    <property type="protein sequence ID" value="AEV32440.1"/>
    <property type="molecule type" value="Genomic_DNA"/>
</dbReference>
<protein>
    <recommendedName>
        <fullName evidence="3">PD-(D/E)XK motif protein</fullName>
    </recommendedName>
</protein>
<reference evidence="1 2" key="1">
    <citation type="journal article" date="2012" name="Stand. Genomic Sci.">
        <title>Genome sequence of the orange-pigmented seawater bacterium Owenweeksia hongkongensis type strain (UST20020801(T)).</title>
        <authorList>
            <person name="Riedel T."/>
            <person name="Held B."/>
            <person name="Nolan M."/>
            <person name="Lucas S."/>
            <person name="Lapidus A."/>
            <person name="Tice H."/>
            <person name="Del Rio T.G."/>
            <person name="Cheng J.F."/>
            <person name="Han C."/>
            <person name="Tapia R."/>
            <person name="Goodwin L.A."/>
            <person name="Pitluck S."/>
            <person name="Liolios K."/>
            <person name="Mavromatis K."/>
            <person name="Pagani I."/>
            <person name="Ivanova N."/>
            <person name="Mikhailova N."/>
            <person name="Pati A."/>
            <person name="Chen A."/>
            <person name="Palaniappan K."/>
            <person name="Rohde M."/>
            <person name="Tindall B.J."/>
            <person name="Detter J.C."/>
            <person name="Goker M."/>
            <person name="Woyke T."/>
            <person name="Bristow J."/>
            <person name="Eisen J.A."/>
            <person name="Markowitz V."/>
            <person name="Hugenholtz P."/>
            <person name="Klenk H.P."/>
            <person name="Kyrpides N.C."/>
        </authorList>
    </citation>
    <scope>NUCLEOTIDE SEQUENCE</scope>
    <source>
        <strain evidence="2">DSM 17368 / JCM 12287 / NRRL B-23963</strain>
    </source>
</reference>
<name>G8R872_OWEHD</name>
<dbReference type="eggNOG" id="ENOG5032RIB">
    <property type="taxonomic scope" value="Bacteria"/>
</dbReference>
<dbReference type="RefSeq" id="WP_014201796.1">
    <property type="nucleotide sequence ID" value="NC_016599.1"/>
</dbReference>
<keyword evidence="2" id="KW-1185">Reference proteome</keyword>
<dbReference type="InterPro" id="IPR025534">
    <property type="entry name" value="DUF4420"/>
</dbReference>
<evidence type="ECO:0000313" key="1">
    <source>
        <dbReference type="EMBL" id="AEV32440.1"/>
    </source>
</evidence>
<dbReference type="Proteomes" id="UP000005631">
    <property type="component" value="Chromosome"/>
</dbReference>
<dbReference type="STRING" id="926562.Oweho_1444"/>
<evidence type="ECO:0008006" key="3">
    <source>
        <dbReference type="Google" id="ProtNLM"/>
    </source>
</evidence>
<gene>
    <name evidence="1" type="ordered locus">Oweho_1444</name>
</gene>
<sequence length="339" mass="38571">MKFEDFTSEIWSTLPAPDGVSGGYLTSTITLDDADPVIIHLFRDHLDNYHMAIEAPEAQSKHLNDPGVNGLEIQLVEYRFHSGSTRRFIDLACSISDYLEEFTEVVREIVTEILQRGTAPVIAVQMVIRNWLTFWGKVNKDILSESNQIGLICELLVLEKLCEIDPQKALESWKGPLQEKHDFSFPNWSLEVKGTRNSKRIHTINGIEQLVAPINKQLSFVSFQLVTAISEVGVNLADLVKLIRDVQFKSRPDLVIKFNKLLLSANYSPLHEEYYRQSGYDILSAFVYSVEGDFPRLIPKMLSTSLSSRISDVRYDIDLTSIHGDELKSAAWEQYLDMT</sequence>
<dbReference type="KEGG" id="oho:Oweho_1444"/>